<dbReference type="RefSeq" id="WP_179815523.1">
    <property type="nucleotide sequence ID" value="NZ_JACBZD010000001.1"/>
</dbReference>
<dbReference type="EMBL" id="JACBZD010000001">
    <property type="protein sequence ID" value="NYI07039.1"/>
    <property type="molecule type" value="Genomic_DNA"/>
</dbReference>
<dbReference type="AlphaFoldDB" id="A0A852ZXY2"/>
<name>A0A852ZXY2_9ACTN</name>
<accession>A0A852ZXY2</accession>
<evidence type="ECO:0000256" key="2">
    <source>
        <dbReference type="SAM" id="SignalP"/>
    </source>
</evidence>
<feature type="compositionally biased region" description="Pro residues" evidence="1">
    <location>
        <begin position="38"/>
        <end position="51"/>
    </location>
</feature>
<feature type="compositionally biased region" description="Low complexity" evidence="1">
    <location>
        <begin position="26"/>
        <end position="37"/>
    </location>
</feature>
<sequence>MLTAGGTLALLLLLPPLLLPSPPSAPTASAPTAAPGPSAGPPGDTPAPDPLGPAALQDALDRWDGPARTVRGTHALVVGPPGRRAALEAYAVLADAAAEDVARLLALPAPPPLIVYAPTDNAALARLAGGEPGAHAHAAAVTVTRDPTGGTPRVLLGPTAFDALTDDGRRFVLTHEAVHAALALRDGGGPPAGMPRWLDEGVADWVAVVATGLTERELAAPLAERLARQGPPERLPADAAFDSASADADLAYAEARLACAMVVRDHGPAALPALRTATAEALRAGQDGAAALDTAMRAVLDTDPATFTERWQHYLTSELLPR</sequence>
<reference evidence="3 4" key="1">
    <citation type="submission" date="2020-07" db="EMBL/GenBank/DDBJ databases">
        <title>Sequencing the genomes of 1000 actinobacteria strains.</title>
        <authorList>
            <person name="Klenk H.-P."/>
        </authorList>
    </citation>
    <scope>NUCLEOTIDE SEQUENCE [LARGE SCALE GENOMIC DNA]</scope>
    <source>
        <strain evidence="3 4">DSM 42178</strain>
    </source>
</reference>
<protein>
    <submittedName>
        <fullName evidence="3">Uncharacterized protein</fullName>
    </submittedName>
</protein>
<comment type="caution">
    <text evidence="3">The sequence shown here is derived from an EMBL/GenBank/DDBJ whole genome shotgun (WGS) entry which is preliminary data.</text>
</comment>
<proteinExistence type="predicted"/>
<evidence type="ECO:0000256" key="1">
    <source>
        <dbReference type="SAM" id="MobiDB-lite"/>
    </source>
</evidence>
<dbReference type="Proteomes" id="UP000567795">
    <property type="component" value="Unassembled WGS sequence"/>
</dbReference>
<gene>
    <name evidence="3" type="ORF">FHU37_003982</name>
</gene>
<keyword evidence="2" id="KW-0732">Signal</keyword>
<feature type="chain" id="PRO_5032604651" evidence="2">
    <location>
        <begin position="26"/>
        <end position="322"/>
    </location>
</feature>
<organism evidence="3 4">
    <name type="scientific">Allostreptomyces psammosilenae</name>
    <dbReference type="NCBI Taxonomy" id="1892865"/>
    <lineage>
        <taxon>Bacteria</taxon>
        <taxon>Bacillati</taxon>
        <taxon>Actinomycetota</taxon>
        <taxon>Actinomycetes</taxon>
        <taxon>Kitasatosporales</taxon>
        <taxon>Streptomycetaceae</taxon>
        <taxon>Allostreptomyces</taxon>
    </lineage>
</organism>
<keyword evidence="4" id="KW-1185">Reference proteome</keyword>
<feature type="region of interest" description="Disordered" evidence="1">
    <location>
        <begin position="23"/>
        <end position="57"/>
    </location>
</feature>
<feature type="signal peptide" evidence="2">
    <location>
        <begin position="1"/>
        <end position="25"/>
    </location>
</feature>
<evidence type="ECO:0000313" key="3">
    <source>
        <dbReference type="EMBL" id="NYI07039.1"/>
    </source>
</evidence>
<evidence type="ECO:0000313" key="4">
    <source>
        <dbReference type="Proteomes" id="UP000567795"/>
    </source>
</evidence>